<dbReference type="EMBL" id="LZPO01055081">
    <property type="protein sequence ID" value="OBS72727.1"/>
    <property type="molecule type" value="Genomic_DNA"/>
</dbReference>
<dbReference type="AlphaFoldDB" id="A0A1A6H542"/>
<comment type="subcellular location">
    <subcellularLocation>
        <location evidence="1">Cell membrane</location>
        <topology evidence="1">Multi-pass membrane protein</topology>
    </subcellularLocation>
    <subcellularLocation>
        <location evidence="19">Synapse</location>
        <location evidence="19">Synaptosome</location>
    </subcellularLocation>
</comment>
<evidence type="ECO:0000256" key="6">
    <source>
        <dbReference type="ARBA" id="ARBA00022610"/>
    </source>
</evidence>
<evidence type="ECO:0000256" key="19">
    <source>
        <dbReference type="ARBA" id="ARBA00034102"/>
    </source>
</evidence>
<evidence type="ECO:0000256" key="13">
    <source>
        <dbReference type="ARBA" id="ARBA00023157"/>
    </source>
</evidence>
<protein>
    <recommendedName>
        <fullName evidence="3">5-hydroxytryptamine receptor 2B</fullName>
    </recommendedName>
    <alternativeName>
        <fullName evidence="20">5-HT-2F</fullName>
    </alternativeName>
    <alternativeName>
        <fullName evidence="18">Serotonin receptor 2B</fullName>
    </alternativeName>
</protein>
<dbReference type="GO" id="GO:0051378">
    <property type="term" value="F:serotonin binding"/>
    <property type="evidence" value="ECO:0007669"/>
    <property type="project" value="UniProtKB-ARBA"/>
</dbReference>
<dbReference type="Proteomes" id="UP000092124">
    <property type="component" value="Unassembled WGS sequence"/>
</dbReference>
<dbReference type="GO" id="GO:0051209">
    <property type="term" value="P:release of sequestered calcium ion into cytosol"/>
    <property type="evidence" value="ECO:0007669"/>
    <property type="project" value="TreeGrafter"/>
</dbReference>
<comment type="similarity">
    <text evidence="21">Belongs to the G-protein coupled receptor 1 family.</text>
</comment>
<keyword evidence="17" id="KW-0449">Lipoprotein</keyword>
<reference evidence="24 25" key="1">
    <citation type="submission" date="2016-06" db="EMBL/GenBank/DDBJ databases">
        <title>The Draft Genome Sequence and Annotation of the Desert Woodrat Neotoma lepida.</title>
        <authorList>
            <person name="Campbell M."/>
            <person name="Oakeson K.F."/>
            <person name="Yandell M."/>
            <person name="Halpert J.R."/>
            <person name="Dearing D."/>
        </authorList>
    </citation>
    <scope>NUCLEOTIDE SEQUENCE [LARGE SCALE GENOMIC DNA]</scope>
    <source>
        <strain evidence="24">417</strain>
        <tissue evidence="24">Liver</tissue>
    </source>
</reference>
<keyword evidence="7 21" id="KW-0812">Transmembrane</keyword>
<feature type="transmembrane region" description="Helical" evidence="22">
    <location>
        <begin position="82"/>
        <end position="107"/>
    </location>
</feature>
<comment type="subunit">
    <text evidence="2">Interacts (via C-terminus) with MPDZ.</text>
</comment>
<keyword evidence="5" id="KW-0771">Synaptosome</keyword>
<dbReference type="FunFam" id="1.20.1070.10:FF:000523">
    <property type="entry name" value="5-hydroxytryptamine receptor 2B"/>
    <property type="match status" value="2"/>
</dbReference>
<keyword evidence="11 22" id="KW-0472">Membrane</keyword>
<dbReference type="GO" id="GO:0007268">
    <property type="term" value="P:chemical synaptic transmission"/>
    <property type="evidence" value="ECO:0007669"/>
    <property type="project" value="TreeGrafter"/>
</dbReference>
<dbReference type="PRINTS" id="PR01101">
    <property type="entry name" value="5HTRECEPTOR"/>
</dbReference>
<dbReference type="GO" id="GO:0005886">
    <property type="term" value="C:plasma membrane"/>
    <property type="evidence" value="ECO:0007669"/>
    <property type="project" value="UniProtKB-SubCell"/>
</dbReference>
<feature type="transmembrane region" description="Helical" evidence="22">
    <location>
        <begin position="353"/>
        <end position="377"/>
    </location>
</feature>
<dbReference type="GO" id="GO:0045202">
    <property type="term" value="C:synapse"/>
    <property type="evidence" value="ECO:0007669"/>
    <property type="project" value="UniProtKB-SubCell"/>
</dbReference>
<evidence type="ECO:0000256" key="3">
    <source>
        <dbReference type="ARBA" id="ARBA00017581"/>
    </source>
</evidence>
<evidence type="ECO:0000256" key="11">
    <source>
        <dbReference type="ARBA" id="ARBA00023136"/>
    </source>
</evidence>
<keyword evidence="15" id="KW-0325">Glycoprotein</keyword>
<organism evidence="24 25">
    <name type="scientific">Neotoma lepida</name>
    <name type="common">Desert woodrat</name>
    <dbReference type="NCBI Taxonomy" id="56216"/>
    <lineage>
        <taxon>Eukaryota</taxon>
        <taxon>Metazoa</taxon>
        <taxon>Chordata</taxon>
        <taxon>Craniata</taxon>
        <taxon>Vertebrata</taxon>
        <taxon>Euteleostomi</taxon>
        <taxon>Mammalia</taxon>
        <taxon>Eutheria</taxon>
        <taxon>Euarchontoglires</taxon>
        <taxon>Glires</taxon>
        <taxon>Rodentia</taxon>
        <taxon>Myomorpha</taxon>
        <taxon>Muroidea</taxon>
        <taxon>Cricetidae</taxon>
        <taxon>Neotominae</taxon>
        <taxon>Neotoma</taxon>
    </lineage>
</organism>
<evidence type="ECO:0000256" key="2">
    <source>
        <dbReference type="ARBA" id="ARBA00011833"/>
    </source>
</evidence>
<comment type="caution">
    <text evidence="24">The sequence shown here is derived from an EMBL/GenBank/DDBJ whole genome shotgun (WGS) entry which is preliminary data.</text>
</comment>
<evidence type="ECO:0000313" key="25">
    <source>
        <dbReference type="Proteomes" id="UP000092124"/>
    </source>
</evidence>
<dbReference type="GO" id="GO:0004993">
    <property type="term" value="F:G protein-coupled serotonin receptor activity"/>
    <property type="evidence" value="ECO:0007669"/>
    <property type="project" value="InterPro"/>
</dbReference>
<keyword evidence="13" id="KW-1015">Disulfide bond</keyword>
<feature type="transmembrane region" description="Helical" evidence="22">
    <location>
        <begin position="157"/>
        <end position="179"/>
    </location>
</feature>
<dbReference type="PANTHER" id="PTHR24247">
    <property type="entry name" value="5-HYDROXYTRYPTAMINE RECEPTOR"/>
    <property type="match status" value="1"/>
</dbReference>
<dbReference type="GO" id="GO:0030425">
    <property type="term" value="C:dendrite"/>
    <property type="evidence" value="ECO:0007669"/>
    <property type="project" value="TreeGrafter"/>
</dbReference>
<keyword evidence="8 22" id="KW-1133">Transmembrane helix</keyword>
<dbReference type="Pfam" id="PF00001">
    <property type="entry name" value="7tm_1"/>
    <property type="match status" value="1"/>
</dbReference>
<dbReference type="PANTHER" id="PTHR24247:SF31">
    <property type="entry name" value="5-HYDROXYTRYPTAMINE RECEPTOR 2B"/>
    <property type="match status" value="1"/>
</dbReference>
<keyword evidence="4" id="KW-1003">Cell membrane</keyword>
<keyword evidence="16 21" id="KW-0807">Transducer</keyword>
<proteinExistence type="inferred from homology"/>
<dbReference type="GO" id="GO:0007208">
    <property type="term" value="P:phospholipase C-activating serotonin receptor signaling pathway"/>
    <property type="evidence" value="ECO:0007669"/>
    <property type="project" value="TreeGrafter"/>
</dbReference>
<dbReference type="GO" id="GO:0006939">
    <property type="term" value="P:smooth muscle contraction"/>
    <property type="evidence" value="ECO:0007669"/>
    <property type="project" value="InterPro"/>
</dbReference>
<evidence type="ECO:0000256" key="14">
    <source>
        <dbReference type="ARBA" id="ARBA00023170"/>
    </source>
</evidence>
<dbReference type="PROSITE" id="PS00237">
    <property type="entry name" value="G_PROTEIN_RECEP_F1_1"/>
    <property type="match status" value="1"/>
</dbReference>
<gene>
    <name evidence="24" type="ORF">A6R68_12705</name>
</gene>
<dbReference type="InterPro" id="IPR002231">
    <property type="entry name" value="5HT_rcpt"/>
</dbReference>
<evidence type="ECO:0000256" key="18">
    <source>
        <dbReference type="ARBA" id="ARBA00032260"/>
    </source>
</evidence>
<evidence type="ECO:0000256" key="15">
    <source>
        <dbReference type="ARBA" id="ARBA00023180"/>
    </source>
</evidence>
<sequence>MRSQKNHADCSGCFPPIPTSASSDDLGLLHSATKPIHHPCDRPSPTLKNICDHLILSNHSGLKIASVAKDMKLIAEEQGNKVHWAALLILTVIIPTVGGNILVILAVSLEKRLQYATNYFLMSLAVADLLVGLFVMPIALLTIMFEAIWPLPLVLCPAWLFLDVLFSTASIMHLCAISVDRYIAIKKPIQANQCNSRATTFIKITVVWLISIGIAIPVPIKGIKNDVTNPDNITCELKKDHFGNFMLFGSLAAFFAPLAIMIVTYFLTIHALRKKAYLVKNKPPQRLTLWTVSTVFQREESSFSSPEKVAMLDSSHKDKTLPNSSDETLMRRMSSVGKKSAQTISNEQKASKVLGIVFFLFLLMWCPFFITNITLALCDSCNQTTLEMLLEIFVWIGYISSGVNPLIYTLFNKTFRKAFCRYITCNYRATKSVKALRKCSSTIYFGNSMVENSKLFTKHGIRNGINPALYQSPMRLRSSTIQSSSIILLDTLLTENDCDKTEEQPKPKALSVAVRLQGQELLYDAYDGIGAHPVRNT</sequence>
<name>A0A1A6H542_NEOLE</name>
<dbReference type="GO" id="GO:0007210">
    <property type="term" value="P:serotonin receptor signaling pathway"/>
    <property type="evidence" value="ECO:0007669"/>
    <property type="project" value="TreeGrafter"/>
</dbReference>
<feature type="transmembrane region" description="Helical" evidence="22">
    <location>
        <begin position="200"/>
        <end position="220"/>
    </location>
</feature>
<evidence type="ECO:0000256" key="10">
    <source>
        <dbReference type="ARBA" id="ARBA00023040"/>
    </source>
</evidence>
<keyword evidence="10 21" id="KW-0297">G-protein coupled receptor</keyword>
<evidence type="ECO:0000256" key="17">
    <source>
        <dbReference type="ARBA" id="ARBA00023288"/>
    </source>
</evidence>
<dbReference type="GO" id="GO:0042310">
    <property type="term" value="P:vasoconstriction"/>
    <property type="evidence" value="ECO:0007669"/>
    <property type="project" value="InterPro"/>
</dbReference>
<evidence type="ECO:0000256" key="22">
    <source>
        <dbReference type="SAM" id="Phobius"/>
    </source>
</evidence>
<keyword evidence="6" id="KW-0085">Behavior</keyword>
<dbReference type="InterPro" id="IPR000482">
    <property type="entry name" value="5HT2B_rcpt"/>
</dbReference>
<evidence type="ECO:0000259" key="23">
    <source>
        <dbReference type="PROSITE" id="PS50262"/>
    </source>
</evidence>
<dbReference type="SMART" id="SM01381">
    <property type="entry name" value="7TM_GPCR_Srsx"/>
    <property type="match status" value="1"/>
</dbReference>
<dbReference type="OrthoDB" id="8710314at2759"/>
<feature type="transmembrane region" description="Helical" evidence="22">
    <location>
        <begin position="392"/>
        <end position="411"/>
    </location>
</feature>
<dbReference type="SUPFAM" id="SSF81321">
    <property type="entry name" value="Family A G protein-coupled receptor-like"/>
    <property type="match status" value="1"/>
</dbReference>
<evidence type="ECO:0000256" key="7">
    <source>
        <dbReference type="ARBA" id="ARBA00022692"/>
    </source>
</evidence>
<keyword evidence="25" id="KW-1185">Reference proteome</keyword>
<evidence type="ECO:0000256" key="9">
    <source>
        <dbReference type="ARBA" id="ARBA00023018"/>
    </source>
</evidence>
<evidence type="ECO:0000256" key="5">
    <source>
        <dbReference type="ARBA" id="ARBA00022599"/>
    </source>
</evidence>
<dbReference type="GO" id="GO:0007507">
    <property type="term" value="P:heart development"/>
    <property type="evidence" value="ECO:0007669"/>
    <property type="project" value="InterPro"/>
</dbReference>
<dbReference type="InterPro" id="IPR000276">
    <property type="entry name" value="GPCR_Rhodpsn"/>
</dbReference>
<accession>A0A1A6H542</accession>
<evidence type="ECO:0000256" key="1">
    <source>
        <dbReference type="ARBA" id="ARBA00004651"/>
    </source>
</evidence>
<feature type="transmembrane region" description="Helical" evidence="22">
    <location>
        <begin position="119"/>
        <end position="145"/>
    </location>
</feature>
<evidence type="ECO:0000256" key="16">
    <source>
        <dbReference type="ARBA" id="ARBA00023224"/>
    </source>
</evidence>
<keyword evidence="14 21" id="KW-0675">Receptor</keyword>
<dbReference type="GO" id="GO:0030594">
    <property type="term" value="F:neurotransmitter receptor activity"/>
    <property type="evidence" value="ECO:0007669"/>
    <property type="project" value="TreeGrafter"/>
</dbReference>
<feature type="transmembrane region" description="Helical" evidence="22">
    <location>
        <begin position="247"/>
        <end position="272"/>
    </location>
</feature>
<dbReference type="GO" id="GO:0007187">
    <property type="term" value="P:G protein-coupled receptor signaling pathway, coupled to cyclic nucleotide second messenger"/>
    <property type="evidence" value="ECO:0007669"/>
    <property type="project" value="TreeGrafter"/>
</dbReference>
<evidence type="ECO:0000256" key="21">
    <source>
        <dbReference type="RuleBase" id="RU000688"/>
    </source>
</evidence>
<dbReference type="PRINTS" id="PR00237">
    <property type="entry name" value="GPCRRHODOPSN"/>
</dbReference>
<dbReference type="PROSITE" id="PS50262">
    <property type="entry name" value="G_PROTEIN_RECEP_F1_2"/>
    <property type="match status" value="1"/>
</dbReference>
<dbReference type="InterPro" id="IPR017452">
    <property type="entry name" value="GPCR_Rhodpsn_7TM"/>
</dbReference>
<dbReference type="GO" id="GO:0050795">
    <property type="term" value="P:regulation of behavior"/>
    <property type="evidence" value="ECO:0007669"/>
    <property type="project" value="InterPro"/>
</dbReference>
<dbReference type="STRING" id="56216.A0A1A6H542"/>
<dbReference type="CDD" id="cd15306">
    <property type="entry name" value="7tmA_5-HT2B"/>
    <property type="match status" value="1"/>
</dbReference>
<keyword evidence="12" id="KW-0564">Palmitate</keyword>
<dbReference type="Gene3D" id="1.20.1070.10">
    <property type="entry name" value="Rhodopsin 7-helix transmembrane proteins"/>
    <property type="match status" value="1"/>
</dbReference>
<feature type="domain" description="G-protein coupled receptors family 1 profile" evidence="23">
    <location>
        <begin position="99"/>
        <end position="408"/>
    </location>
</feature>
<dbReference type="PRINTS" id="PR00651">
    <property type="entry name" value="5HT2BRECEPTR"/>
</dbReference>
<evidence type="ECO:0000256" key="8">
    <source>
        <dbReference type="ARBA" id="ARBA00022989"/>
    </source>
</evidence>
<evidence type="ECO:0000256" key="12">
    <source>
        <dbReference type="ARBA" id="ARBA00023139"/>
    </source>
</evidence>
<evidence type="ECO:0000256" key="20">
    <source>
        <dbReference type="ARBA" id="ARBA00077408"/>
    </source>
</evidence>
<evidence type="ECO:0000256" key="4">
    <source>
        <dbReference type="ARBA" id="ARBA00022475"/>
    </source>
</evidence>
<evidence type="ECO:0000313" key="24">
    <source>
        <dbReference type="EMBL" id="OBS72727.1"/>
    </source>
</evidence>
<keyword evidence="9" id="KW-0770">Synapse</keyword>